<proteinExistence type="predicted"/>
<sequence>MVSSIVLKNCNSVPATYLICMWKRVRTLCTEALSVHVWNILHT</sequence>
<evidence type="ECO:0000313" key="2">
    <source>
        <dbReference type="Proteomes" id="UP000324222"/>
    </source>
</evidence>
<dbReference type="EMBL" id="VSRR010009964">
    <property type="protein sequence ID" value="MPC51123.1"/>
    <property type="molecule type" value="Genomic_DNA"/>
</dbReference>
<gene>
    <name evidence="1" type="ORF">E2C01_044963</name>
</gene>
<keyword evidence="2" id="KW-1185">Reference proteome</keyword>
<dbReference type="AlphaFoldDB" id="A0A5B7G1J7"/>
<organism evidence="1 2">
    <name type="scientific">Portunus trituberculatus</name>
    <name type="common">Swimming crab</name>
    <name type="synonym">Neptunus trituberculatus</name>
    <dbReference type="NCBI Taxonomy" id="210409"/>
    <lineage>
        <taxon>Eukaryota</taxon>
        <taxon>Metazoa</taxon>
        <taxon>Ecdysozoa</taxon>
        <taxon>Arthropoda</taxon>
        <taxon>Crustacea</taxon>
        <taxon>Multicrustacea</taxon>
        <taxon>Malacostraca</taxon>
        <taxon>Eumalacostraca</taxon>
        <taxon>Eucarida</taxon>
        <taxon>Decapoda</taxon>
        <taxon>Pleocyemata</taxon>
        <taxon>Brachyura</taxon>
        <taxon>Eubrachyura</taxon>
        <taxon>Portunoidea</taxon>
        <taxon>Portunidae</taxon>
        <taxon>Portuninae</taxon>
        <taxon>Portunus</taxon>
    </lineage>
</organism>
<protein>
    <submittedName>
        <fullName evidence="1">Uncharacterized protein</fullName>
    </submittedName>
</protein>
<evidence type="ECO:0000313" key="1">
    <source>
        <dbReference type="EMBL" id="MPC51123.1"/>
    </source>
</evidence>
<dbReference type="Proteomes" id="UP000324222">
    <property type="component" value="Unassembled WGS sequence"/>
</dbReference>
<comment type="caution">
    <text evidence="1">The sequence shown here is derived from an EMBL/GenBank/DDBJ whole genome shotgun (WGS) entry which is preliminary data.</text>
</comment>
<accession>A0A5B7G1J7</accession>
<reference evidence="1 2" key="1">
    <citation type="submission" date="2019-05" db="EMBL/GenBank/DDBJ databases">
        <title>Another draft genome of Portunus trituberculatus and its Hox gene families provides insights of decapod evolution.</title>
        <authorList>
            <person name="Jeong J.-H."/>
            <person name="Song I."/>
            <person name="Kim S."/>
            <person name="Choi T."/>
            <person name="Kim D."/>
            <person name="Ryu S."/>
            <person name="Kim W."/>
        </authorList>
    </citation>
    <scope>NUCLEOTIDE SEQUENCE [LARGE SCALE GENOMIC DNA]</scope>
    <source>
        <tissue evidence="1">Muscle</tissue>
    </source>
</reference>
<name>A0A5B7G1J7_PORTR</name>